<dbReference type="GO" id="GO:0004794">
    <property type="term" value="F:threonine deaminase activity"/>
    <property type="evidence" value="ECO:0007669"/>
    <property type="project" value="TreeGrafter"/>
</dbReference>
<keyword evidence="2" id="KW-0663">Pyridoxal phosphate</keyword>
<sequence length="361" mass="38440">MSMNNRGSGIWLYAERLPHVSEQHLVTLGEGRVPLVRSWRIGEKLGLPNLYFKLESLNPTGSYKDRISALALSLAREQGKTACIGTTSGNAGASVAAYAARAGLPYHVYVQENIIQSKLEQILVHHAHVYKVEGMGFNSQVGQQVFENVRTKAAANNWEAVITAFAYAPQAMEAVKTISFEIQEELGTPDAVFVPVGGGGLLAGIHSGFSDMLVSGQASRLPKIAACQSSGCANLVRGWEQGLNKPVPGDSTSLISGIQVPNPPDADLVFSALRESGGFGTALQDEATWHWQELLAVEEGIFCEPAGAIGLAGAVQALQEGRISGNDTVVVIISGAGYKDVHRTKVMTEHAHVPIISANEM</sequence>
<reference evidence="5" key="2">
    <citation type="submission" date="2020-09" db="EMBL/GenBank/DDBJ databases">
        <authorList>
            <person name="Sun Q."/>
            <person name="Zhou Y."/>
        </authorList>
    </citation>
    <scope>NUCLEOTIDE SEQUENCE</scope>
    <source>
        <strain evidence="5">CGMCC 1.15178</strain>
    </source>
</reference>
<dbReference type="InterPro" id="IPR036052">
    <property type="entry name" value="TrpB-like_PALP_sf"/>
</dbReference>
<dbReference type="InterPro" id="IPR001926">
    <property type="entry name" value="TrpB-like_PALP"/>
</dbReference>
<dbReference type="Pfam" id="PF00291">
    <property type="entry name" value="PALP"/>
    <property type="match status" value="1"/>
</dbReference>
<dbReference type="GO" id="GO:0009097">
    <property type="term" value="P:isoleucine biosynthetic process"/>
    <property type="evidence" value="ECO:0007669"/>
    <property type="project" value="TreeGrafter"/>
</dbReference>
<dbReference type="PANTHER" id="PTHR48078:SF6">
    <property type="entry name" value="L-THREONINE DEHYDRATASE CATABOLIC TDCB"/>
    <property type="match status" value="1"/>
</dbReference>
<evidence type="ECO:0000313" key="5">
    <source>
        <dbReference type="EMBL" id="GGD51817.1"/>
    </source>
</evidence>
<proteinExistence type="predicted"/>
<reference evidence="5" key="1">
    <citation type="journal article" date="2014" name="Int. J. Syst. Evol. Microbiol.">
        <title>Complete genome sequence of Corynebacterium casei LMG S-19264T (=DSM 44701T), isolated from a smear-ripened cheese.</title>
        <authorList>
            <consortium name="US DOE Joint Genome Institute (JGI-PGF)"/>
            <person name="Walter F."/>
            <person name="Albersmeier A."/>
            <person name="Kalinowski J."/>
            <person name="Ruckert C."/>
        </authorList>
    </citation>
    <scope>NUCLEOTIDE SEQUENCE</scope>
    <source>
        <strain evidence="5">CGMCC 1.15178</strain>
    </source>
</reference>
<feature type="domain" description="Tryptophan synthase beta chain-like PALP" evidence="4">
    <location>
        <begin position="26"/>
        <end position="335"/>
    </location>
</feature>
<keyword evidence="3" id="KW-0456">Lyase</keyword>
<evidence type="ECO:0000256" key="1">
    <source>
        <dbReference type="ARBA" id="ARBA00001933"/>
    </source>
</evidence>
<dbReference type="PANTHER" id="PTHR48078">
    <property type="entry name" value="THREONINE DEHYDRATASE, MITOCHONDRIAL-RELATED"/>
    <property type="match status" value="1"/>
</dbReference>
<dbReference type="GO" id="GO:0006567">
    <property type="term" value="P:L-threonine catabolic process"/>
    <property type="evidence" value="ECO:0007669"/>
    <property type="project" value="TreeGrafter"/>
</dbReference>
<dbReference type="RefSeq" id="WP_188989096.1">
    <property type="nucleotide sequence ID" value="NZ_BMHP01000001.1"/>
</dbReference>
<organism evidence="5 6">
    <name type="scientific">Paenibacillus nasutitermitis</name>
    <dbReference type="NCBI Taxonomy" id="1652958"/>
    <lineage>
        <taxon>Bacteria</taxon>
        <taxon>Bacillati</taxon>
        <taxon>Bacillota</taxon>
        <taxon>Bacilli</taxon>
        <taxon>Bacillales</taxon>
        <taxon>Paenibacillaceae</taxon>
        <taxon>Paenibacillus</taxon>
    </lineage>
</organism>
<comment type="caution">
    <text evidence="5">The sequence shown here is derived from an EMBL/GenBank/DDBJ whole genome shotgun (WGS) entry which is preliminary data.</text>
</comment>
<evidence type="ECO:0000256" key="3">
    <source>
        <dbReference type="ARBA" id="ARBA00023239"/>
    </source>
</evidence>
<evidence type="ECO:0000256" key="2">
    <source>
        <dbReference type="ARBA" id="ARBA00022898"/>
    </source>
</evidence>
<dbReference type="Proteomes" id="UP000612456">
    <property type="component" value="Unassembled WGS sequence"/>
</dbReference>
<evidence type="ECO:0000313" key="6">
    <source>
        <dbReference type="Proteomes" id="UP000612456"/>
    </source>
</evidence>
<gene>
    <name evidence="5" type="ORF">GCM10010911_06720</name>
</gene>
<evidence type="ECO:0000259" key="4">
    <source>
        <dbReference type="Pfam" id="PF00291"/>
    </source>
</evidence>
<dbReference type="AlphaFoldDB" id="A0A916YNN3"/>
<dbReference type="SUPFAM" id="SSF53686">
    <property type="entry name" value="Tryptophan synthase beta subunit-like PLP-dependent enzymes"/>
    <property type="match status" value="1"/>
</dbReference>
<keyword evidence="6" id="KW-1185">Reference proteome</keyword>
<comment type="cofactor">
    <cofactor evidence="1">
        <name>pyridoxal 5'-phosphate</name>
        <dbReference type="ChEBI" id="CHEBI:597326"/>
    </cofactor>
</comment>
<dbReference type="EMBL" id="BMHP01000001">
    <property type="protein sequence ID" value="GGD51817.1"/>
    <property type="molecule type" value="Genomic_DNA"/>
</dbReference>
<name>A0A916YNN3_9BACL</name>
<dbReference type="GO" id="GO:0003941">
    <property type="term" value="F:L-serine ammonia-lyase activity"/>
    <property type="evidence" value="ECO:0007669"/>
    <property type="project" value="TreeGrafter"/>
</dbReference>
<protein>
    <submittedName>
        <fullName evidence="5">Threonine synthase</fullName>
    </submittedName>
</protein>
<dbReference type="Gene3D" id="3.40.50.1100">
    <property type="match status" value="2"/>
</dbReference>
<accession>A0A916YNN3</accession>
<dbReference type="GO" id="GO:0006565">
    <property type="term" value="P:L-serine catabolic process"/>
    <property type="evidence" value="ECO:0007669"/>
    <property type="project" value="TreeGrafter"/>
</dbReference>
<dbReference type="InterPro" id="IPR050147">
    <property type="entry name" value="Ser/Thr_Dehydratase"/>
</dbReference>